<organism evidence="1 2">
    <name type="scientific">Priestia flexa</name>
    <dbReference type="NCBI Taxonomy" id="86664"/>
    <lineage>
        <taxon>Bacteria</taxon>
        <taxon>Bacillati</taxon>
        <taxon>Bacillota</taxon>
        <taxon>Bacilli</taxon>
        <taxon>Bacillales</taxon>
        <taxon>Bacillaceae</taxon>
        <taxon>Priestia</taxon>
    </lineage>
</organism>
<name>A0A8I1SQL7_9BACI</name>
<dbReference type="Proteomes" id="UP000664578">
    <property type="component" value="Unassembled WGS sequence"/>
</dbReference>
<reference evidence="1" key="1">
    <citation type="submission" date="2020-12" db="EMBL/GenBank/DDBJ databases">
        <title>PHA producing bacteria isolated from mangrove.</title>
        <authorList>
            <person name="Zheng W."/>
            <person name="Yu S."/>
            <person name="Huang Y."/>
        </authorList>
    </citation>
    <scope>NUCLEOTIDE SEQUENCE</scope>
    <source>
        <strain evidence="1">GN22-4</strain>
    </source>
</reference>
<dbReference type="RefSeq" id="WP_206783155.1">
    <property type="nucleotide sequence ID" value="NZ_JAEMWV010000016.1"/>
</dbReference>
<sequence length="55" mass="6468">MSQSDARKVVHYYEEKLVQLHEDLEVVNYSVTKTAIMQEIIKIEKALADKNNYIK</sequence>
<evidence type="ECO:0000313" key="2">
    <source>
        <dbReference type="Proteomes" id="UP000664578"/>
    </source>
</evidence>
<gene>
    <name evidence="1" type="ORF">JF537_20250</name>
</gene>
<evidence type="ECO:0000313" key="1">
    <source>
        <dbReference type="EMBL" id="MBN8253863.1"/>
    </source>
</evidence>
<proteinExistence type="predicted"/>
<protein>
    <submittedName>
        <fullName evidence="1">Uncharacterized protein</fullName>
    </submittedName>
</protein>
<dbReference type="EMBL" id="JAEMWV010000016">
    <property type="protein sequence ID" value="MBN8253863.1"/>
    <property type="molecule type" value="Genomic_DNA"/>
</dbReference>
<dbReference type="AlphaFoldDB" id="A0A8I1SQL7"/>
<comment type="caution">
    <text evidence="1">The sequence shown here is derived from an EMBL/GenBank/DDBJ whole genome shotgun (WGS) entry which is preliminary data.</text>
</comment>
<accession>A0A8I1SQL7</accession>